<evidence type="ECO:0000313" key="3">
    <source>
        <dbReference type="EMBL" id="CAL1126091.1"/>
    </source>
</evidence>
<feature type="transmembrane region" description="Helical" evidence="1">
    <location>
        <begin position="33"/>
        <end position="52"/>
    </location>
</feature>
<dbReference type="Proteomes" id="UP001152797">
    <property type="component" value="Unassembled WGS sequence"/>
</dbReference>
<name>A0A9P1BJG4_9DINO</name>
<keyword evidence="1" id="KW-0812">Transmembrane</keyword>
<comment type="caution">
    <text evidence="2">The sequence shown here is derived from an EMBL/GenBank/DDBJ whole genome shotgun (WGS) entry which is preliminary data.</text>
</comment>
<dbReference type="EMBL" id="CAMXCT020000029">
    <property type="protein sequence ID" value="CAL1126091.1"/>
    <property type="molecule type" value="Genomic_DNA"/>
</dbReference>
<accession>A0A9P1BJG4</accession>
<keyword evidence="1" id="KW-1133">Transmembrane helix</keyword>
<proteinExistence type="predicted"/>
<sequence>MPAAVMSQAGGFPRAEAAQGEWDQFVIQSFRLSGLVVLVGFLVSIVTLLVICRVHIRAHHQTKPCLMFSLLLLVNLAVFGGTGLHQSFSCWFQAAELVKDLSVELEDVQDMAEALNISSVSFRNNLDRLYTECPNTTHEFLGDSVTQRKKEAEDAQAAALVTLEQLEGLPQWLMQRMKDAFSIAMMLVISFIMPLALLLMCYCAIALLIGVAECAGPNCIRRCNCCQISCLTASCICPSIVAISLVVAFELGFSAMTSAFCENPKLVTLSYSEAAFGHESPQLILSQQYLDDATANVALNDLKVIENHYTLWQEWVGTYGEAIQRSCPAWDAANVSSNVQTMHAGLQTSLGILEPEHLYPYYSYTVEDLLCRSSISKITVLMIFQLCLGLVGLPVLACSASCFLDSLLVERKGFDLLSQEDDLREERSFTQNLRSLTQNFGWLPWRSWQG</sequence>
<reference evidence="2" key="1">
    <citation type="submission" date="2022-10" db="EMBL/GenBank/DDBJ databases">
        <authorList>
            <person name="Chen Y."/>
            <person name="Dougan E. K."/>
            <person name="Chan C."/>
            <person name="Rhodes N."/>
            <person name="Thang M."/>
        </authorList>
    </citation>
    <scope>NUCLEOTIDE SEQUENCE</scope>
</reference>
<keyword evidence="5" id="KW-1185">Reference proteome</keyword>
<reference evidence="3" key="2">
    <citation type="submission" date="2024-04" db="EMBL/GenBank/DDBJ databases">
        <authorList>
            <person name="Chen Y."/>
            <person name="Shah S."/>
            <person name="Dougan E. K."/>
            <person name="Thang M."/>
            <person name="Chan C."/>
        </authorList>
    </citation>
    <scope>NUCLEOTIDE SEQUENCE [LARGE SCALE GENOMIC DNA]</scope>
</reference>
<evidence type="ECO:0000313" key="5">
    <source>
        <dbReference type="Proteomes" id="UP001152797"/>
    </source>
</evidence>
<gene>
    <name evidence="2" type="ORF">C1SCF055_LOCUS1276</name>
</gene>
<organism evidence="2">
    <name type="scientific">Cladocopium goreaui</name>
    <dbReference type="NCBI Taxonomy" id="2562237"/>
    <lineage>
        <taxon>Eukaryota</taxon>
        <taxon>Sar</taxon>
        <taxon>Alveolata</taxon>
        <taxon>Dinophyceae</taxon>
        <taxon>Suessiales</taxon>
        <taxon>Symbiodiniaceae</taxon>
        <taxon>Cladocopium</taxon>
    </lineage>
</organism>
<evidence type="ECO:0000313" key="2">
    <source>
        <dbReference type="EMBL" id="CAI3972716.1"/>
    </source>
</evidence>
<dbReference type="EMBL" id="CAMXCT030000029">
    <property type="protein sequence ID" value="CAL4760028.1"/>
    <property type="molecule type" value="Genomic_DNA"/>
</dbReference>
<evidence type="ECO:0000313" key="4">
    <source>
        <dbReference type="EMBL" id="CAL4760028.1"/>
    </source>
</evidence>
<protein>
    <submittedName>
        <fullName evidence="4">Chaperone protein dnaJ 10</fullName>
    </submittedName>
</protein>
<dbReference type="AlphaFoldDB" id="A0A9P1BJG4"/>
<feature type="transmembrane region" description="Helical" evidence="1">
    <location>
        <begin position="180"/>
        <end position="212"/>
    </location>
</feature>
<evidence type="ECO:0000256" key="1">
    <source>
        <dbReference type="SAM" id="Phobius"/>
    </source>
</evidence>
<dbReference type="OrthoDB" id="448065at2759"/>
<dbReference type="EMBL" id="CAMXCT010000029">
    <property type="protein sequence ID" value="CAI3972716.1"/>
    <property type="molecule type" value="Genomic_DNA"/>
</dbReference>
<keyword evidence="1" id="KW-0472">Membrane</keyword>
<feature type="transmembrane region" description="Helical" evidence="1">
    <location>
        <begin position="64"/>
        <end position="84"/>
    </location>
</feature>